<evidence type="ECO:0000313" key="6">
    <source>
        <dbReference type="Proteomes" id="UP000186132"/>
    </source>
</evidence>
<evidence type="ECO:0000256" key="2">
    <source>
        <dbReference type="ARBA" id="ARBA00023098"/>
    </source>
</evidence>
<comment type="similarity">
    <text evidence="1 4">Belongs to the enoyl-CoA hydratase/isomerase family.</text>
</comment>
<sequence length="256" mass="27512">MPEVQFEPDPDTHVAVIRLDRPEARNAVTGDMAEAIEAALDTVEGDDRLWVTVVTGTDDVFCSGGDLREVAAGDPRMRTRRGGFAGIVRRERRKPLVAAVEGPAVGGGTEIVLASDLVVAGDGATFGLPEVRNSLLAAAGGLFRLGRHIPPTVAMQWALTGDYFPAARAYELGLINEVVPAGDALRAARELAARICRNAPLAVQHSRAVMLEATWLPEDEAWRRNTEAMRELGRTADFHEGMAAAAEKRPPKWTAS</sequence>
<evidence type="ECO:0000256" key="1">
    <source>
        <dbReference type="ARBA" id="ARBA00005254"/>
    </source>
</evidence>
<dbReference type="Pfam" id="PF00378">
    <property type="entry name" value="ECH_1"/>
    <property type="match status" value="1"/>
</dbReference>
<evidence type="ECO:0000313" key="5">
    <source>
        <dbReference type="EMBL" id="SHH04424.1"/>
    </source>
</evidence>
<dbReference type="Gene3D" id="3.90.226.10">
    <property type="entry name" value="2-enoyl-CoA Hydratase, Chain A, domain 1"/>
    <property type="match status" value="1"/>
</dbReference>
<evidence type="ECO:0000256" key="4">
    <source>
        <dbReference type="RuleBase" id="RU003707"/>
    </source>
</evidence>
<dbReference type="GO" id="GO:0016829">
    <property type="term" value="F:lyase activity"/>
    <property type="evidence" value="ECO:0007669"/>
    <property type="project" value="UniProtKB-KW"/>
</dbReference>
<name>A0A1M5PRL9_9ACTN</name>
<evidence type="ECO:0000256" key="3">
    <source>
        <dbReference type="ARBA" id="ARBA00023239"/>
    </source>
</evidence>
<dbReference type="PANTHER" id="PTHR11941">
    <property type="entry name" value="ENOYL-COA HYDRATASE-RELATED"/>
    <property type="match status" value="1"/>
</dbReference>
<dbReference type="CDD" id="cd06558">
    <property type="entry name" value="crotonase-like"/>
    <property type="match status" value="1"/>
</dbReference>
<dbReference type="AlphaFoldDB" id="A0A1M5PRL9"/>
<dbReference type="InterPro" id="IPR014748">
    <property type="entry name" value="Enoyl-CoA_hydra_C"/>
</dbReference>
<keyword evidence="6" id="KW-1185">Reference proteome</keyword>
<dbReference type="InterPro" id="IPR001753">
    <property type="entry name" value="Enoyl-CoA_hydra/iso"/>
</dbReference>
<dbReference type="NCBIfam" id="NF006100">
    <property type="entry name" value="PRK08252.1"/>
    <property type="match status" value="1"/>
</dbReference>
<dbReference type="InterPro" id="IPR018376">
    <property type="entry name" value="Enoyl-CoA_hyd/isom_CS"/>
</dbReference>
<dbReference type="OrthoDB" id="4284283at2"/>
<accession>A0A1M5PRL9</accession>
<dbReference type="Gene3D" id="1.10.12.10">
    <property type="entry name" value="Lyase 2-enoyl-coa Hydratase, Chain A, domain 2"/>
    <property type="match status" value="1"/>
</dbReference>
<dbReference type="EMBL" id="FQVU01000004">
    <property type="protein sequence ID" value="SHH04424.1"/>
    <property type="molecule type" value="Genomic_DNA"/>
</dbReference>
<proteinExistence type="inferred from homology"/>
<gene>
    <name evidence="5" type="ORF">SAMN05443575_3173</name>
</gene>
<dbReference type="SUPFAM" id="SSF52096">
    <property type="entry name" value="ClpP/crotonase"/>
    <property type="match status" value="1"/>
</dbReference>
<dbReference type="RefSeq" id="WP_073391378.1">
    <property type="nucleotide sequence ID" value="NZ_FQVU01000004.1"/>
</dbReference>
<organism evidence="5 6">
    <name type="scientific">Jatrophihabitans endophyticus</name>
    <dbReference type="NCBI Taxonomy" id="1206085"/>
    <lineage>
        <taxon>Bacteria</taxon>
        <taxon>Bacillati</taxon>
        <taxon>Actinomycetota</taxon>
        <taxon>Actinomycetes</taxon>
        <taxon>Jatrophihabitantales</taxon>
        <taxon>Jatrophihabitantaceae</taxon>
        <taxon>Jatrophihabitans</taxon>
    </lineage>
</organism>
<dbReference type="Proteomes" id="UP000186132">
    <property type="component" value="Unassembled WGS sequence"/>
</dbReference>
<protein>
    <submittedName>
        <fullName evidence="5">Enoyl-CoA hydratase</fullName>
    </submittedName>
</protein>
<dbReference type="STRING" id="1206085.SAMN05443575_3173"/>
<keyword evidence="2" id="KW-0443">Lipid metabolism</keyword>
<keyword evidence="3" id="KW-0456">Lyase</keyword>
<reference evidence="5 6" key="1">
    <citation type="submission" date="2016-11" db="EMBL/GenBank/DDBJ databases">
        <authorList>
            <person name="Jaros S."/>
            <person name="Januszkiewicz K."/>
            <person name="Wedrychowicz H."/>
        </authorList>
    </citation>
    <scope>NUCLEOTIDE SEQUENCE [LARGE SCALE GENOMIC DNA]</scope>
    <source>
        <strain evidence="5 6">DSM 45627</strain>
    </source>
</reference>
<dbReference type="GO" id="GO:0006635">
    <property type="term" value="P:fatty acid beta-oxidation"/>
    <property type="evidence" value="ECO:0007669"/>
    <property type="project" value="TreeGrafter"/>
</dbReference>
<dbReference type="PANTHER" id="PTHR11941:SF169">
    <property type="entry name" value="(7AS)-7A-METHYL-1,5-DIOXO-2,3,5,6,7,7A-HEXAHYDRO-1H-INDENE-CARBOXYL-COA HYDROLASE"/>
    <property type="match status" value="1"/>
</dbReference>
<dbReference type="PROSITE" id="PS00166">
    <property type="entry name" value="ENOYL_COA_HYDRATASE"/>
    <property type="match status" value="1"/>
</dbReference>
<dbReference type="InterPro" id="IPR029045">
    <property type="entry name" value="ClpP/crotonase-like_dom_sf"/>
</dbReference>